<dbReference type="GO" id="GO:0007018">
    <property type="term" value="P:microtubule-based movement"/>
    <property type="evidence" value="ECO:0007669"/>
    <property type="project" value="InterPro"/>
</dbReference>
<comment type="similarity">
    <text evidence="5">Belongs to the TRAFAC class myosin-kinesin ATPase superfamily. Kinesin family.</text>
</comment>
<dbReference type="EMBL" id="CAJZBQ010000020">
    <property type="protein sequence ID" value="CAG9318537.1"/>
    <property type="molecule type" value="Genomic_DNA"/>
</dbReference>
<organism evidence="9 10">
    <name type="scientific">Blepharisma stoltei</name>
    <dbReference type="NCBI Taxonomy" id="1481888"/>
    <lineage>
        <taxon>Eukaryota</taxon>
        <taxon>Sar</taxon>
        <taxon>Alveolata</taxon>
        <taxon>Ciliophora</taxon>
        <taxon>Postciliodesmatophora</taxon>
        <taxon>Heterotrichea</taxon>
        <taxon>Heterotrichida</taxon>
        <taxon>Blepharismidae</taxon>
        <taxon>Blepharisma</taxon>
    </lineage>
</organism>
<evidence type="ECO:0000256" key="1">
    <source>
        <dbReference type="ARBA" id="ARBA00022741"/>
    </source>
</evidence>
<feature type="coiled-coil region" evidence="6">
    <location>
        <begin position="482"/>
        <end position="509"/>
    </location>
</feature>
<dbReference type="PANTHER" id="PTHR47968:SF75">
    <property type="entry name" value="CENTROMERE-ASSOCIATED PROTEIN E"/>
    <property type="match status" value="1"/>
</dbReference>
<dbReference type="Proteomes" id="UP001162131">
    <property type="component" value="Unassembled WGS sequence"/>
</dbReference>
<keyword evidence="4 5" id="KW-0505">Motor protein</keyword>
<dbReference type="GO" id="GO:0005524">
    <property type="term" value="F:ATP binding"/>
    <property type="evidence" value="ECO:0007669"/>
    <property type="project" value="UniProtKB-UniRule"/>
</dbReference>
<dbReference type="InterPro" id="IPR036961">
    <property type="entry name" value="Kinesin_motor_dom_sf"/>
</dbReference>
<keyword evidence="3 6" id="KW-0175">Coiled coil</keyword>
<feature type="coiled-coil region" evidence="6">
    <location>
        <begin position="911"/>
        <end position="1076"/>
    </location>
</feature>
<dbReference type="GO" id="GO:0003777">
    <property type="term" value="F:microtubule motor activity"/>
    <property type="evidence" value="ECO:0007669"/>
    <property type="project" value="InterPro"/>
</dbReference>
<evidence type="ECO:0000256" key="5">
    <source>
        <dbReference type="PROSITE-ProRule" id="PRU00283"/>
    </source>
</evidence>
<dbReference type="SUPFAM" id="SSF52540">
    <property type="entry name" value="P-loop containing nucleoside triphosphate hydrolases"/>
    <property type="match status" value="1"/>
</dbReference>
<dbReference type="GO" id="GO:0008017">
    <property type="term" value="F:microtubule binding"/>
    <property type="evidence" value="ECO:0007669"/>
    <property type="project" value="InterPro"/>
</dbReference>
<feature type="compositionally biased region" description="Basic and acidic residues" evidence="7">
    <location>
        <begin position="1305"/>
        <end position="1320"/>
    </location>
</feature>
<comment type="caution">
    <text evidence="9">The sequence shown here is derived from an EMBL/GenBank/DDBJ whole genome shotgun (WGS) entry which is preliminary data.</text>
</comment>
<keyword evidence="1 5" id="KW-0547">Nucleotide-binding</keyword>
<dbReference type="InterPro" id="IPR027417">
    <property type="entry name" value="P-loop_NTPase"/>
</dbReference>
<feature type="coiled-coil region" evidence="6">
    <location>
        <begin position="349"/>
        <end position="429"/>
    </location>
</feature>
<dbReference type="Gene3D" id="1.10.287.2610">
    <property type="match status" value="1"/>
</dbReference>
<dbReference type="InterPro" id="IPR027640">
    <property type="entry name" value="Kinesin-like_fam"/>
</dbReference>
<sequence>MESITVAVRFRPLSNAEFVQQEEIIRSNQEKFKANFSSEFWKIFQEENTILNTKTRQSFTYDKVFSEYSSNEEVFESIAKPFVLNALNGINTTIFAYGQTSSGKTYTIRGNPENPGIIPLSIREIFSAIQNQPEREFLLRVSYLEVYNEQVNDLLDPTKANLDIRERLDKGVYVDKLTEYTISNEFQALNLLTTGEANRKIGETSMNSQSSRSHTVFRIYIESSCSSDESKILSSQLNLVDLAGSEGVQQTKAENLRLREGSNINKSLLSLSTVIQKLSEGAAKGINPFVNYRDSKMTRLLQPALSGNSKTSIICNVTPAIAYFQESINTLQFGAKAKRIKTNAKVNEVVSSESQLKNMQDEMKKLQCRIEELQDSLNDKNHELTRLKIENNEKDTYHSAILEKVENDNENLKKALIQKEDQLREIQNRIVHSERPSPASFNTPASNEERRSRIQSSLFMSRKTKNQTIEDKEYIATLETMLIERDENIASLRKDIEKIKNDYEEKYQIIIMEGELLNEQIQNHVENTIDVQQYIDSINSLENEKEMLMFQIEEMKILKNKEIEEKVAENNRLRENIGFLNAKIDEFIRRDDVLMLSKLERDYQELLQILNMKEVEKTERQTQIEILNERNKVLLDKFEEQARIVREQEIQISELEKQIEGTFGMEAKVKEYEEVCLAAVSSYENLEKVNKNLTEEHAKDLEKLESELKFLYEYIESKDKPLNETVRTLESQLKFEADKNEILCGEINEYQGIIFEEKKNNEENCKKLEKMLEEMKIMKEKSDEDREKLKNYENIENAIREYKGIIEGFEKEKEELNKKVLESQNNLNEQLNFIGEITSLLESTQLENDALLSKNSELSSISTNFQSKIAELSTLLSLSQAESQSLMKKSSDLEISYNSSLSKLEEFSVLIKSLQSDSQSLIDQKSELEALYNASQSKLDELSNYLQENTNEKEKLEHEMNEFKARMADYEALYTTAQSRLDELSDFLQENSNEKDSLDTELSSLKTKNEELIQKLEYCETELNEVKLAYEQTNEENSNLVSKIEELEKNNINKDHDKLQATLDKYLQENSSLNQALIQKDIEYSKLKEEFYQNQQAAINRSNEKNKERIFELKDQVEQWKEKVQEHEKALKDIKDDKKKLQDTLEQLEKENSDLSNLLSKKEKIISKSEEEITNLKRRNSYKRLQSDLIDENMVKSIFESERHDLHKKIQDAEFKQKCSEEDLTKFKKSYESIKIDNEMLLQGSRNLTKQKRELEKSLRLLEDENSDLKSELQKFKKLQEMSPIDIMPRKRGEKKKGFLPSELKNSRKDRKELKQRDSDYSQNCETQ</sequence>
<keyword evidence="2 5" id="KW-0067">ATP-binding</keyword>
<evidence type="ECO:0000256" key="3">
    <source>
        <dbReference type="ARBA" id="ARBA00023054"/>
    </source>
</evidence>
<dbReference type="PROSITE" id="PS50067">
    <property type="entry name" value="KINESIN_MOTOR_2"/>
    <property type="match status" value="1"/>
</dbReference>
<dbReference type="InterPro" id="IPR001752">
    <property type="entry name" value="Kinesin_motor_dom"/>
</dbReference>
<dbReference type="Pfam" id="PF00225">
    <property type="entry name" value="Kinesin"/>
    <property type="match status" value="1"/>
</dbReference>
<dbReference type="Gene3D" id="3.40.850.10">
    <property type="entry name" value="Kinesin motor domain"/>
    <property type="match status" value="1"/>
</dbReference>
<evidence type="ECO:0000256" key="2">
    <source>
        <dbReference type="ARBA" id="ARBA00022840"/>
    </source>
</evidence>
<evidence type="ECO:0000256" key="6">
    <source>
        <dbReference type="SAM" id="Coils"/>
    </source>
</evidence>
<gene>
    <name evidence="9" type="ORF">BSTOLATCC_MIC21010</name>
</gene>
<accession>A0AAU9J3M0</accession>
<evidence type="ECO:0000313" key="10">
    <source>
        <dbReference type="Proteomes" id="UP001162131"/>
    </source>
</evidence>
<name>A0AAU9J3M0_9CILI</name>
<feature type="region of interest" description="Disordered" evidence="7">
    <location>
        <begin position="432"/>
        <end position="455"/>
    </location>
</feature>
<evidence type="ECO:0000256" key="4">
    <source>
        <dbReference type="ARBA" id="ARBA00023175"/>
    </source>
</evidence>
<feature type="binding site" evidence="5">
    <location>
        <begin position="98"/>
        <end position="105"/>
    </location>
    <ligand>
        <name>ATP</name>
        <dbReference type="ChEBI" id="CHEBI:30616"/>
    </ligand>
</feature>
<dbReference type="PRINTS" id="PR00380">
    <property type="entry name" value="KINESINHEAVY"/>
</dbReference>
<keyword evidence="10" id="KW-1185">Reference proteome</keyword>
<feature type="region of interest" description="Disordered" evidence="7">
    <location>
        <begin position="1281"/>
        <end position="1328"/>
    </location>
</feature>
<feature type="coiled-coil region" evidence="6">
    <location>
        <begin position="1103"/>
        <end position="1179"/>
    </location>
</feature>
<proteinExistence type="inferred from homology"/>
<protein>
    <recommendedName>
        <fullName evidence="8">Kinesin motor domain-containing protein</fullName>
    </recommendedName>
</protein>
<feature type="domain" description="Kinesin motor" evidence="8">
    <location>
        <begin position="3"/>
        <end position="340"/>
    </location>
</feature>
<reference evidence="9" key="1">
    <citation type="submission" date="2021-09" db="EMBL/GenBank/DDBJ databases">
        <authorList>
            <consortium name="AG Swart"/>
            <person name="Singh M."/>
            <person name="Singh A."/>
            <person name="Seah K."/>
            <person name="Emmerich C."/>
        </authorList>
    </citation>
    <scope>NUCLEOTIDE SEQUENCE</scope>
    <source>
        <strain evidence="9">ATCC30299</strain>
    </source>
</reference>
<dbReference type="PANTHER" id="PTHR47968">
    <property type="entry name" value="CENTROMERE PROTEIN E"/>
    <property type="match status" value="1"/>
</dbReference>
<dbReference type="InterPro" id="IPR019821">
    <property type="entry name" value="Kinesin_motor_CS"/>
</dbReference>
<dbReference type="PROSITE" id="PS00411">
    <property type="entry name" value="KINESIN_MOTOR_1"/>
    <property type="match status" value="1"/>
</dbReference>
<evidence type="ECO:0000313" key="9">
    <source>
        <dbReference type="EMBL" id="CAG9318537.1"/>
    </source>
</evidence>
<dbReference type="SMART" id="SM00129">
    <property type="entry name" value="KISc"/>
    <property type="match status" value="1"/>
</dbReference>
<evidence type="ECO:0000256" key="7">
    <source>
        <dbReference type="SAM" id="MobiDB-lite"/>
    </source>
</evidence>
<feature type="coiled-coil region" evidence="6">
    <location>
        <begin position="758"/>
        <end position="826"/>
    </location>
</feature>
<evidence type="ECO:0000259" key="8">
    <source>
        <dbReference type="PROSITE" id="PS50067"/>
    </source>
</evidence>
<feature type="coiled-coil region" evidence="6">
    <location>
        <begin position="538"/>
        <end position="658"/>
    </location>
</feature>